<organism evidence="1">
    <name type="scientific">Bifidobacterium catenulatum subsp. kashiwanohense</name>
    <dbReference type="NCBI Taxonomy" id="630129"/>
    <lineage>
        <taxon>Bacteria</taxon>
        <taxon>Bacillati</taxon>
        <taxon>Actinomycetota</taxon>
        <taxon>Actinomycetes</taxon>
        <taxon>Bifidobacteriales</taxon>
        <taxon>Bifidobacteriaceae</taxon>
        <taxon>Bifidobacterium</taxon>
    </lineage>
</organism>
<protein>
    <submittedName>
        <fullName evidence="1">Phage integrase</fullName>
    </submittedName>
</protein>
<proteinExistence type="predicted"/>
<dbReference type="RefSeq" id="WP_414635049.1">
    <property type="nucleotide sequence ID" value="NZ_CP026729.1"/>
</dbReference>
<name>A0AAE6UEJ3_9BIFI</name>
<dbReference type="EMBL" id="CP026729">
    <property type="protein sequence ID" value="QGM63144.1"/>
    <property type="molecule type" value="Genomic_DNA"/>
</dbReference>
<dbReference type="AlphaFoldDB" id="A0AAE6UEJ3"/>
<gene>
    <name evidence="1" type="ORF">BKKJ1_1630</name>
</gene>
<reference evidence="1" key="1">
    <citation type="journal article" date="2019" name="Sci. Rep.">
        <title>Metabolism of the predominant human milk oligosaccharide fucosyllactose by an infant gut commensal.</title>
        <authorList>
            <person name="James K."/>
            <person name="Bottacini F."/>
            <person name="Contreras J.I.S."/>
            <person name="Vigoureux M."/>
            <person name="Egan M."/>
            <person name="Motherway M.O."/>
            <person name="Holmes E."/>
            <person name="van Sinderen D."/>
        </authorList>
    </citation>
    <scope>NUCLEOTIDE SEQUENCE [LARGE SCALE GENOMIC DNA]</scope>
    <source>
        <strain evidence="1">APCKJ1</strain>
    </source>
</reference>
<sequence>MTLDVYADLFDSGLDDVARVIDSAVQVIVRDVDKTWAREHEIMPKDLKTLIFEALRKVGDEGLEPPTSTV</sequence>
<accession>A0AAE6UEJ3</accession>
<evidence type="ECO:0000313" key="1">
    <source>
        <dbReference type="EMBL" id="QGM63144.1"/>
    </source>
</evidence>